<dbReference type="EMBL" id="FOIR01000001">
    <property type="protein sequence ID" value="SEW05929.1"/>
    <property type="molecule type" value="Genomic_DNA"/>
</dbReference>
<reference evidence="2" key="1">
    <citation type="submission" date="2016-10" db="EMBL/GenBank/DDBJ databases">
        <authorList>
            <person name="Varghese N."/>
            <person name="Submissions S."/>
        </authorList>
    </citation>
    <scope>NUCLEOTIDE SEQUENCE [LARGE SCALE GENOMIC DNA]</scope>
    <source>
        <strain evidence="2">CGMCC 1.12402</strain>
    </source>
</reference>
<dbReference type="AlphaFoldDB" id="A0A1I0NW54"/>
<dbReference type="STRING" id="1267423.SAMN05216290_1516"/>
<evidence type="ECO:0008006" key="3">
    <source>
        <dbReference type="Google" id="ProtNLM"/>
    </source>
</evidence>
<accession>A0A1I0NW54</accession>
<dbReference type="Gene3D" id="2.50.20.10">
    <property type="entry name" value="Lipoprotein localisation LolA/LolB/LppX"/>
    <property type="match status" value="1"/>
</dbReference>
<evidence type="ECO:0000313" key="1">
    <source>
        <dbReference type="EMBL" id="SEW05929.1"/>
    </source>
</evidence>
<evidence type="ECO:0000313" key="2">
    <source>
        <dbReference type="Proteomes" id="UP000199437"/>
    </source>
</evidence>
<proteinExistence type="predicted"/>
<sequence length="188" mass="20958">MGAKAQTADEKIKSLAEKYKRIDQFSADVSYSTVNERMGFSNTQTGKIAVDSERYVLTFGSTEKWLSDGKTEYIGTKEDDHSQILYFCPGQNEEAIVNFTMLLTFYANNHTAEFDGEHIKLKSAGEAAYVAAMLELSGDEIKAVAFEDDFGTVYRYELSGFSTDISGASFTINESEYKEKIDERAGCN</sequence>
<name>A0A1I0NW54_9BACT</name>
<organism evidence="1 2">
    <name type="scientific">Roseivirga pacifica</name>
    <dbReference type="NCBI Taxonomy" id="1267423"/>
    <lineage>
        <taxon>Bacteria</taxon>
        <taxon>Pseudomonadati</taxon>
        <taxon>Bacteroidota</taxon>
        <taxon>Cytophagia</taxon>
        <taxon>Cytophagales</taxon>
        <taxon>Roseivirgaceae</taxon>
        <taxon>Roseivirga</taxon>
    </lineage>
</organism>
<gene>
    <name evidence="1" type="ORF">SAMN05216290_1516</name>
</gene>
<dbReference type="Proteomes" id="UP000199437">
    <property type="component" value="Unassembled WGS sequence"/>
</dbReference>
<protein>
    <recommendedName>
        <fullName evidence="3">Outer membrane lipoprotein carrier protein LolA</fullName>
    </recommendedName>
</protein>
<keyword evidence="2" id="KW-1185">Reference proteome</keyword>